<proteinExistence type="predicted"/>
<reference evidence="2" key="1">
    <citation type="submission" date="2023-06" db="EMBL/GenBank/DDBJ databases">
        <title>Genome-scale phylogeny and comparative genomics of the fungal order Sordariales.</title>
        <authorList>
            <consortium name="Lawrence Berkeley National Laboratory"/>
            <person name="Hensen N."/>
            <person name="Bonometti L."/>
            <person name="Westerberg I."/>
            <person name="Brannstrom I.O."/>
            <person name="Guillou S."/>
            <person name="Cros-Aarteil S."/>
            <person name="Calhoun S."/>
            <person name="Haridas S."/>
            <person name="Kuo A."/>
            <person name="Mondo S."/>
            <person name="Pangilinan J."/>
            <person name="Riley R."/>
            <person name="Labutti K."/>
            <person name="Andreopoulos B."/>
            <person name="Lipzen A."/>
            <person name="Chen C."/>
            <person name="Yanf M."/>
            <person name="Daum C."/>
            <person name="Ng V."/>
            <person name="Clum A."/>
            <person name="Steindorff A."/>
            <person name="Ohm R."/>
            <person name="Martin F."/>
            <person name="Silar P."/>
            <person name="Natvig D."/>
            <person name="Lalanne C."/>
            <person name="Gautier V."/>
            <person name="Ament-Velasquez S.L."/>
            <person name="Kruys A."/>
            <person name="Hutchinson M.I."/>
            <person name="Powell A.J."/>
            <person name="Barry K."/>
            <person name="Miller A.N."/>
            <person name="Grigoriev I.V."/>
            <person name="Debuchy R."/>
            <person name="Gladieux P."/>
            <person name="Thoren M.H."/>
            <person name="Johannesson H."/>
        </authorList>
    </citation>
    <scope>NUCLEOTIDE SEQUENCE</scope>
    <source>
        <strain evidence="2">CBS 540.89</strain>
    </source>
</reference>
<evidence type="ECO:0000313" key="2">
    <source>
        <dbReference type="EMBL" id="KAK0716565.1"/>
    </source>
</evidence>
<sequence length="159" mass="17581">MSGVEAFALACGIMQVISFSEQTFSVCRRILKTGTPDPSLSNRVQDLMGFCDVIERRCTPPTGSLTANEQKLLDITTRTMKAAKELKAEVDKICPSSARGKLSVAVIGTLKVLLHQRKLEKLEKAMMEAQKALENGLLADIWYVIVLPRPLSPMPNTRY</sequence>
<gene>
    <name evidence="2" type="ORF">B0T21DRAFT_296654</name>
</gene>
<protein>
    <submittedName>
        <fullName evidence="2">Uncharacterized protein</fullName>
    </submittedName>
</protein>
<dbReference type="Proteomes" id="UP001172159">
    <property type="component" value="Unassembled WGS sequence"/>
</dbReference>
<evidence type="ECO:0000256" key="1">
    <source>
        <dbReference type="SAM" id="Coils"/>
    </source>
</evidence>
<keyword evidence="3" id="KW-1185">Reference proteome</keyword>
<accession>A0AA40AIU2</accession>
<comment type="caution">
    <text evidence="2">The sequence shown here is derived from an EMBL/GenBank/DDBJ whole genome shotgun (WGS) entry which is preliminary data.</text>
</comment>
<dbReference type="EMBL" id="JAUKTV010000014">
    <property type="protein sequence ID" value="KAK0716565.1"/>
    <property type="molecule type" value="Genomic_DNA"/>
</dbReference>
<organism evidence="2 3">
    <name type="scientific">Apiosordaria backusii</name>
    <dbReference type="NCBI Taxonomy" id="314023"/>
    <lineage>
        <taxon>Eukaryota</taxon>
        <taxon>Fungi</taxon>
        <taxon>Dikarya</taxon>
        <taxon>Ascomycota</taxon>
        <taxon>Pezizomycotina</taxon>
        <taxon>Sordariomycetes</taxon>
        <taxon>Sordariomycetidae</taxon>
        <taxon>Sordariales</taxon>
        <taxon>Lasiosphaeriaceae</taxon>
        <taxon>Apiosordaria</taxon>
    </lineage>
</organism>
<feature type="coiled-coil region" evidence="1">
    <location>
        <begin position="112"/>
        <end position="139"/>
    </location>
</feature>
<evidence type="ECO:0000313" key="3">
    <source>
        <dbReference type="Proteomes" id="UP001172159"/>
    </source>
</evidence>
<keyword evidence="1" id="KW-0175">Coiled coil</keyword>
<name>A0AA40AIU2_9PEZI</name>
<dbReference type="AlphaFoldDB" id="A0AA40AIU2"/>